<dbReference type="SUPFAM" id="SSF53335">
    <property type="entry name" value="S-adenosyl-L-methionine-dependent methyltransferases"/>
    <property type="match status" value="1"/>
</dbReference>
<dbReference type="CDD" id="cd02440">
    <property type="entry name" value="AdoMet_MTases"/>
    <property type="match status" value="1"/>
</dbReference>
<comment type="caution">
    <text evidence="8">The sequence shown here is derived from an EMBL/GenBank/DDBJ whole genome shotgun (WGS) entry which is preliminary data.</text>
</comment>
<gene>
    <name evidence="7 8" type="primary">trmB</name>
    <name evidence="8" type="ORF">RWE15_25450</name>
</gene>
<dbReference type="InterPro" id="IPR029063">
    <property type="entry name" value="SAM-dependent_MTases_sf"/>
</dbReference>
<dbReference type="EMBL" id="JAWDIP010000004">
    <property type="protein sequence ID" value="MDY0397012.1"/>
    <property type="molecule type" value="Genomic_DNA"/>
</dbReference>
<dbReference type="PROSITE" id="PS51625">
    <property type="entry name" value="SAM_MT_TRMB"/>
    <property type="match status" value="1"/>
</dbReference>
<evidence type="ECO:0000313" key="8">
    <source>
        <dbReference type="EMBL" id="MDY0397012.1"/>
    </source>
</evidence>
<keyword evidence="6 7" id="KW-0819">tRNA processing</keyword>
<evidence type="ECO:0000256" key="3">
    <source>
        <dbReference type="ARBA" id="ARBA00022603"/>
    </source>
</evidence>
<comment type="catalytic activity">
    <reaction evidence="1 7">
        <text>guanosine(46) in tRNA + S-adenosyl-L-methionine = N(7)-methylguanosine(46) in tRNA + S-adenosyl-L-homocysteine</text>
        <dbReference type="Rhea" id="RHEA:42708"/>
        <dbReference type="Rhea" id="RHEA-COMP:10188"/>
        <dbReference type="Rhea" id="RHEA-COMP:10189"/>
        <dbReference type="ChEBI" id="CHEBI:57856"/>
        <dbReference type="ChEBI" id="CHEBI:59789"/>
        <dbReference type="ChEBI" id="CHEBI:74269"/>
        <dbReference type="ChEBI" id="CHEBI:74480"/>
        <dbReference type="EC" id="2.1.1.33"/>
    </reaction>
</comment>
<feature type="binding site" evidence="7">
    <location>
        <position position="118"/>
    </location>
    <ligand>
        <name>S-adenosyl-L-methionine</name>
        <dbReference type="ChEBI" id="CHEBI:59789"/>
    </ligand>
</feature>
<evidence type="ECO:0000313" key="9">
    <source>
        <dbReference type="Proteomes" id="UP001281447"/>
    </source>
</evidence>
<dbReference type="InterPro" id="IPR003358">
    <property type="entry name" value="tRNA_(Gua-N-7)_MeTrfase_Trmb"/>
</dbReference>
<evidence type="ECO:0000256" key="4">
    <source>
        <dbReference type="ARBA" id="ARBA00022679"/>
    </source>
</evidence>
<dbReference type="Gene3D" id="3.40.50.150">
    <property type="entry name" value="Vaccinia Virus protein VP39"/>
    <property type="match status" value="1"/>
</dbReference>
<feature type="binding site" evidence="7">
    <location>
        <position position="96"/>
    </location>
    <ligand>
        <name>S-adenosyl-L-methionine</name>
        <dbReference type="ChEBI" id="CHEBI:59789"/>
    </ligand>
</feature>
<comment type="similarity">
    <text evidence="7">Belongs to the class I-like SAM-binding methyltransferase superfamily. TrmB family.</text>
</comment>
<evidence type="ECO:0000256" key="6">
    <source>
        <dbReference type="ARBA" id="ARBA00022694"/>
    </source>
</evidence>
<feature type="binding site" evidence="7">
    <location>
        <position position="122"/>
    </location>
    <ligand>
        <name>substrate</name>
    </ligand>
</feature>
<sequence>MRQRHKPWADDFIQEHKDIFITNAADSKLDWTAVFGNSNPVHLEIGTGKGQFITGMARQYPHVNFVGIELAKSIIVSAGQKVIEAEQANVRLVLGDAAGISRLFDKDEVAAIYLNFSDPWPKNRHEKRRLTYHAFLEQYENILSGGGELVLKTDNSGLFAYSLVSFSQYGMTLKNVSLDLHAENDLTNVPTEYEQKFAAKGQPIYRCKAVFQGK</sequence>
<keyword evidence="5 7" id="KW-0949">S-adenosyl-L-methionine</keyword>
<dbReference type="InterPro" id="IPR055361">
    <property type="entry name" value="tRNA_methyltr_TrmB_bact"/>
</dbReference>
<keyword evidence="4 7" id="KW-0808">Transferase</keyword>
<name>A0ABU5CEL8_9BACI</name>
<organism evidence="8 9">
    <name type="scientific">Tigheibacillus halophilus</name>
    <dbReference type="NCBI Taxonomy" id="361280"/>
    <lineage>
        <taxon>Bacteria</taxon>
        <taxon>Bacillati</taxon>
        <taxon>Bacillota</taxon>
        <taxon>Bacilli</taxon>
        <taxon>Bacillales</taxon>
        <taxon>Bacillaceae</taxon>
        <taxon>Tigheibacillus</taxon>
    </lineage>
</organism>
<feature type="binding site" evidence="7">
    <location>
        <position position="44"/>
    </location>
    <ligand>
        <name>S-adenosyl-L-methionine</name>
        <dbReference type="ChEBI" id="CHEBI:59789"/>
    </ligand>
</feature>
<evidence type="ECO:0000256" key="2">
    <source>
        <dbReference type="ARBA" id="ARBA00003015"/>
    </source>
</evidence>
<dbReference type="HAMAP" id="MF_01057">
    <property type="entry name" value="tRNA_methyltr_TrmB"/>
    <property type="match status" value="1"/>
</dbReference>
<accession>A0ABU5CEL8</accession>
<keyword evidence="9" id="KW-1185">Reference proteome</keyword>
<dbReference type="PANTHER" id="PTHR23417:SF14">
    <property type="entry name" value="PENTACOTRIPEPTIDE-REPEAT REGION OF PRORP DOMAIN-CONTAINING PROTEIN"/>
    <property type="match status" value="1"/>
</dbReference>
<protein>
    <recommendedName>
        <fullName evidence="7">tRNA (guanine-N(7)-)-methyltransferase</fullName>
        <ecNumber evidence="7">2.1.1.33</ecNumber>
    </recommendedName>
    <alternativeName>
        <fullName evidence="7">tRNA (guanine(46)-N(7))-methyltransferase</fullName>
    </alternativeName>
    <alternativeName>
        <fullName evidence="7">tRNA(m7G46)-methyltransferase</fullName>
    </alternativeName>
</protein>
<feature type="binding site" evidence="7">
    <location>
        <position position="69"/>
    </location>
    <ligand>
        <name>S-adenosyl-L-methionine</name>
        <dbReference type="ChEBI" id="CHEBI:59789"/>
    </ligand>
</feature>
<proteinExistence type="inferred from homology"/>
<comment type="function">
    <text evidence="2 7">Catalyzes the formation of N(7)-methylguanine at position 46 (m7G46) in tRNA.</text>
</comment>
<dbReference type="EC" id="2.1.1.33" evidence="7"/>
<reference evidence="8 9" key="1">
    <citation type="submission" date="2023-10" db="EMBL/GenBank/DDBJ databases">
        <title>Virgibacillus halophilus 5B73C genome.</title>
        <authorList>
            <person name="Miliotis G."/>
            <person name="Sengupta P."/>
            <person name="Hameed A."/>
            <person name="Chuvochina M."/>
            <person name="Mcdonagh F."/>
            <person name="Simpson A.C."/>
            <person name="Singh N.K."/>
            <person name="Rekha P.D."/>
            <person name="Raman K."/>
            <person name="Hugenholtz P."/>
            <person name="Venkateswaran K."/>
        </authorList>
    </citation>
    <scope>NUCLEOTIDE SEQUENCE [LARGE SCALE GENOMIC DNA]</scope>
    <source>
        <strain evidence="8 9">5B73C</strain>
    </source>
</reference>
<dbReference type="PANTHER" id="PTHR23417">
    <property type="entry name" value="3-DEOXY-D-MANNO-OCTULOSONIC-ACID TRANSFERASE/TRNA GUANINE-N 7 - -METHYLTRANSFERASE"/>
    <property type="match status" value="1"/>
</dbReference>
<dbReference type="Pfam" id="PF02390">
    <property type="entry name" value="Methyltransf_4"/>
    <property type="match status" value="1"/>
</dbReference>
<comment type="pathway">
    <text evidence="7">tRNA modification; N(7)-methylguanine-tRNA biosynthesis.</text>
</comment>
<feature type="region of interest" description="Interaction with RNA" evidence="7">
    <location>
        <begin position="124"/>
        <end position="129"/>
    </location>
</feature>
<dbReference type="NCBIfam" id="NF001080">
    <property type="entry name" value="PRK00121.2-2"/>
    <property type="match status" value="1"/>
</dbReference>
<dbReference type="Proteomes" id="UP001281447">
    <property type="component" value="Unassembled WGS sequence"/>
</dbReference>
<evidence type="ECO:0000256" key="5">
    <source>
        <dbReference type="ARBA" id="ARBA00022691"/>
    </source>
</evidence>
<feature type="binding site" evidence="7">
    <location>
        <begin position="191"/>
        <end position="194"/>
    </location>
    <ligand>
        <name>substrate</name>
    </ligand>
</feature>
<dbReference type="GO" id="GO:0008176">
    <property type="term" value="F:tRNA (guanine(46)-N7)-methyltransferase activity"/>
    <property type="evidence" value="ECO:0007669"/>
    <property type="project" value="UniProtKB-EC"/>
</dbReference>
<evidence type="ECO:0000256" key="1">
    <source>
        <dbReference type="ARBA" id="ARBA00000142"/>
    </source>
</evidence>
<evidence type="ECO:0000256" key="7">
    <source>
        <dbReference type="HAMAP-Rule" id="MF_01057"/>
    </source>
</evidence>
<dbReference type="RefSeq" id="WP_390357259.1">
    <property type="nucleotide sequence ID" value="NZ_JBHUIZ010000014.1"/>
</dbReference>
<keyword evidence="3 7" id="KW-0489">Methyltransferase</keyword>
<dbReference type="NCBIfam" id="TIGR00091">
    <property type="entry name" value="tRNA (guanosine(46)-N7)-methyltransferase TrmB"/>
    <property type="match status" value="1"/>
</dbReference>
<feature type="binding site" evidence="7">
    <location>
        <position position="154"/>
    </location>
    <ligand>
        <name>substrate</name>
    </ligand>
</feature>